<accession>A0ABT9ZCK0</accession>
<evidence type="ECO:0000313" key="9">
    <source>
        <dbReference type="Proteomes" id="UP001234495"/>
    </source>
</evidence>
<evidence type="ECO:0000313" key="8">
    <source>
        <dbReference type="EMBL" id="MDQ0229567.1"/>
    </source>
</evidence>
<comment type="catalytic activity">
    <reaction evidence="7">
        <text>(2R)-O-phospho-3-sulfolactate + H2O = (2R)-3-sulfolactate + phosphate</text>
        <dbReference type="Rhea" id="RHEA:23416"/>
        <dbReference type="ChEBI" id="CHEBI:15377"/>
        <dbReference type="ChEBI" id="CHEBI:15597"/>
        <dbReference type="ChEBI" id="CHEBI:43474"/>
        <dbReference type="ChEBI" id="CHEBI:58738"/>
        <dbReference type="EC" id="3.1.3.71"/>
    </reaction>
</comment>
<evidence type="ECO:0000256" key="3">
    <source>
        <dbReference type="ARBA" id="ARBA00012953"/>
    </source>
</evidence>
<dbReference type="Gene3D" id="3.90.1560.10">
    <property type="entry name" value="ComB-like"/>
    <property type="match status" value="1"/>
</dbReference>
<sequence length="229" mass="25549">MAVEIYQGNDLSLQSSDITVVIDVIRAFTVAHYAFFNGAEKIKLVRTVEEAQSLKEPNVLLAGEINGLPIAEFDLDNSPARISTIELSGKTLVQKTTNGVKATLNALNAMELFVTGFTNAKTTALMIKRKIEREHDMPLIHLIASHPSGDDDLAVAQYMKDIIEGNNEISVKEVVDRIIHSHVALKFFDENQPEFSPEDISYCVKEFEGEFVMRVNKNEKIPTVERCLV</sequence>
<reference evidence="8 9" key="1">
    <citation type="submission" date="2023-07" db="EMBL/GenBank/DDBJ databases">
        <title>Genomic Encyclopedia of Type Strains, Phase IV (KMG-IV): sequencing the most valuable type-strain genomes for metagenomic binning, comparative biology and taxonomic classification.</title>
        <authorList>
            <person name="Goeker M."/>
        </authorList>
    </citation>
    <scope>NUCLEOTIDE SEQUENCE [LARGE SCALE GENOMIC DNA]</scope>
    <source>
        <strain evidence="8 9">DSM 29005</strain>
    </source>
</reference>
<evidence type="ECO:0000256" key="7">
    <source>
        <dbReference type="ARBA" id="ARBA00033711"/>
    </source>
</evidence>
<dbReference type="EMBL" id="JAUSUD010000002">
    <property type="protein sequence ID" value="MDQ0229567.1"/>
    <property type="molecule type" value="Genomic_DNA"/>
</dbReference>
<dbReference type="Proteomes" id="UP001234495">
    <property type="component" value="Unassembled WGS sequence"/>
</dbReference>
<name>A0ABT9ZCK0_9BACI</name>
<dbReference type="GO" id="GO:0050532">
    <property type="term" value="F:2-phosphosulfolactate phosphatase activity"/>
    <property type="evidence" value="ECO:0007669"/>
    <property type="project" value="UniProtKB-EC"/>
</dbReference>
<evidence type="ECO:0000256" key="4">
    <source>
        <dbReference type="ARBA" id="ARBA00021948"/>
    </source>
</evidence>
<evidence type="ECO:0000256" key="2">
    <source>
        <dbReference type="ARBA" id="ARBA00009997"/>
    </source>
</evidence>
<evidence type="ECO:0000256" key="1">
    <source>
        <dbReference type="ARBA" id="ARBA00001946"/>
    </source>
</evidence>
<dbReference type="EC" id="3.1.3.71" evidence="3"/>
<dbReference type="RefSeq" id="WP_307337463.1">
    <property type="nucleotide sequence ID" value="NZ_JAUSUD010000002.1"/>
</dbReference>
<dbReference type="PANTHER" id="PTHR37311">
    <property type="entry name" value="2-PHOSPHOSULFOLACTATE PHOSPHATASE-RELATED"/>
    <property type="match status" value="1"/>
</dbReference>
<dbReference type="InterPro" id="IPR005238">
    <property type="entry name" value="ComB-like"/>
</dbReference>
<dbReference type="Pfam" id="PF04029">
    <property type="entry name" value="2-ph_phosp"/>
    <property type="match status" value="1"/>
</dbReference>
<protein>
    <recommendedName>
        <fullName evidence="4">Probable 2-phosphosulfolactate phosphatase</fullName>
        <ecNumber evidence="3">3.1.3.71</ecNumber>
    </recommendedName>
</protein>
<evidence type="ECO:0000256" key="6">
    <source>
        <dbReference type="ARBA" id="ARBA00022842"/>
    </source>
</evidence>
<comment type="similarity">
    <text evidence="2">Belongs to the ComB family.</text>
</comment>
<keyword evidence="5 8" id="KW-0378">Hydrolase</keyword>
<proteinExistence type="inferred from homology"/>
<comment type="cofactor">
    <cofactor evidence="1">
        <name>Mg(2+)</name>
        <dbReference type="ChEBI" id="CHEBI:18420"/>
    </cofactor>
</comment>
<gene>
    <name evidence="8" type="ORF">J2S19_000818</name>
</gene>
<organism evidence="8 9">
    <name type="scientific">Metabacillus malikii</name>
    <dbReference type="NCBI Taxonomy" id="1504265"/>
    <lineage>
        <taxon>Bacteria</taxon>
        <taxon>Bacillati</taxon>
        <taxon>Bacillota</taxon>
        <taxon>Bacilli</taxon>
        <taxon>Bacillales</taxon>
        <taxon>Bacillaceae</taxon>
        <taxon>Metabacillus</taxon>
    </lineage>
</organism>
<keyword evidence="9" id="KW-1185">Reference proteome</keyword>
<comment type="caution">
    <text evidence="8">The sequence shown here is derived from an EMBL/GenBank/DDBJ whole genome shotgun (WGS) entry which is preliminary data.</text>
</comment>
<evidence type="ECO:0000256" key="5">
    <source>
        <dbReference type="ARBA" id="ARBA00022801"/>
    </source>
</evidence>
<keyword evidence="6" id="KW-0460">Magnesium</keyword>
<dbReference type="SUPFAM" id="SSF142823">
    <property type="entry name" value="ComB-like"/>
    <property type="match status" value="1"/>
</dbReference>
<dbReference type="PANTHER" id="PTHR37311:SF1">
    <property type="entry name" value="2-PHOSPHOSULFOLACTATE PHOSPHATASE-RELATED"/>
    <property type="match status" value="1"/>
</dbReference>
<dbReference type="InterPro" id="IPR036702">
    <property type="entry name" value="ComB-like_sf"/>
</dbReference>